<comment type="cofactor">
    <cofactor evidence="8">
        <name>Mn(2+)</name>
        <dbReference type="ChEBI" id="CHEBI:29035"/>
    </cofactor>
    <cofactor evidence="8">
        <name>Fe(2+)</name>
        <dbReference type="ChEBI" id="CHEBI:29033"/>
    </cofactor>
    <text evidence="8">Binds 1 Mn(2+) or Fe(2+) ion per subunit.</text>
</comment>
<dbReference type="GO" id="GO:0008270">
    <property type="term" value="F:zinc ion binding"/>
    <property type="evidence" value="ECO:0007669"/>
    <property type="project" value="TreeGrafter"/>
</dbReference>
<comment type="similarity">
    <text evidence="1">Belongs to the Fur family.</text>
</comment>
<dbReference type="GO" id="GO:1900376">
    <property type="term" value="P:regulation of secondary metabolite biosynthetic process"/>
    <property type="evidence" value="ECO:0007669"/>
    <property type="project" value="TreeGrafter"/>
</dbReference>
<evidence type="ECO:0000256" key="5">
    <source>
        <dbReference type="ARBA" id="ARBA00023125"/>
    </source>
</evidence>
<keyword evidence="7" id="KW-0479">Metal-binding</keyword>
<evidence type="ECO:0000313" key="10">
    <source>
        <dbReference type="EMBL" id="KYF51102.1"/>
    </source>
</evidence>
<evidence type="ECO:0000256" key="6">
    <source>
        <dbReference type="ARBA" id="ARBA00023163"/>
    </source>
</evidence>
<keyword evidence="8" id="KW-0408">Iron</keyword>
<name>A0A150P5Y1_SORCE</name>
<evidence type="ECO:0000256" key="3">
    <source>
        <dbReference type="ARBA" id="ARBA00022833"/>
    </source>
</evidence>
<evidence type="ECO:0000256" key="7">
    <source>
        <dbReference type="PIRSR" id="PIRSR602481-1"/>
    </source>
</evidence>
<dbReference type="InterPro" id="IPR002481">
    <property type="entry name" value="FUR"/>
</dbReference>
<protein>
    <submittedName>
        <fullName evidence="10">FUR family transcriptional regulator</fullName>
    </submittedName>
</protein>
<dbReference type="InterPro" id="IPR036390">
    <property type="entry name" value="WH_DNA-bd_sf"/>
</dbReference>
<dbReference type="AlphaFoldDB" id="A0A150P5Y1"/>
<comment type="cofactor">
    <cofactor evidence="7">
        <name>Zn(2+)</name>
        <dbReference type="ChEBI" id="CHEBI:29105"/>
    </cofactor>
    <text evidence="7">Binds 1 zinc ion per subunit.</text>
</comment>
<dbReference type="Pfam" id="PF01475">
    <property type="entry name" value="FUR"/>
    <property type="match status" value="1"/>
</dbReference>
<keyword evidence="3 7" id="KW-0862">Zinc</keyword>
<keyword evidence="5" id="KW-0238">DNA-binding</keyword>
<evidence type="ECO:0000256" key="2">
    <source>
        <dbReference type="ARBA" id="ARBA00022491"/>
    </source>
</evidence>
<proteinExistence type="inferred from homology"/>
<evidence type="ECO:0000313" key="11">
    <source>
        <dbReference type="Proteomes" id="UP000075420"/>
    </source>
</evidence>
<dbReference type="PANTHER" id="PTHR33202">
    <property type="entry name" value="ZINC UPTAKE REGULATION PROTEIN"/>
    <property type="match status" value="1"/>
</dbReference>
<dbReference type="EMBL" id="JELY01002982">
    <property type="protein sequence ID" value="KYF51102.1"/>
    <property type="molecule type" value="Genomic_DNA"/>
</dbReference>
<feature type="binding site" evidence="7">
    <location>
        <position position="88"/>
    </location>
    <ligand>
        <name>Zn(2+)</name>
        <dbReference type="ChEBI" id="CHEBI:29105"/>
    </ligand>
</feature>
<keyword evidence="2" id="KW-0678">Repressor</keyword>
<dbReference type="InterPro" id="IPR036388">
    <property type="entry name" value="WH-like_DNA-bd_sf"/>
</dbReference>
<evidence type="ECO:0000256" key="8">
    <source>
        <dbReference type="PIRSR" id="PIRSR602481-2"/>
    </source>
</evidence>
<sequence>MLACVRSSGLKLTPQRLAIVRELAADPTHPTAQELFERLRPALPTMSFATVYNTLDALASAGLCVALSLSPGASRFDPNMAPHHHAVCDRCGLVRDVPCGPGEACEALAARSEESIPAQLAAAPGFEVRAVERIYRGICAACAQGSQGDAAQHAKARDAGRAAAKSRLRRAGARGARRPERV</sequence>
<dbReference type="CDD" id="cd07153">
    <property type="entry name" value="Fur_like"/>
    <property type="match status" value="1"/>
</dbReference>
<dbReference type="InterPro" id="IPR043135">
    <property type="entry name" value="Fur_C"/>
</dbReference>
<gene>
    <name evidence="10" type="ORF">BE08_02425</name>
</gene>
<dbReference type="PANTHER" id="PTHR33202:SF22">
    <property type="entry name" value="HYDROGEN PEROXIDE SENSITIVE REPRESSOR"/>
    <property type="match status" value="1"/>
</dbReference>
<keyword evidence="6" id="KW-0804">Transcription</keyword>
<evidence type="ECO:0000256" key="9">
    <source>
        <dbReference type="SAM" id="MobiDB-lite"/>
    </source>
</evidence>
<dbReference type="GO" id="GO:0045892">
    <property type="term" value="P:negative regulation of DNA-templated transcription"/>
    <property type="evidence" value="ECO:0007669"/>
    <property type="project" value="TreeGrafter"/>
</dbReference>
<feature type="binding site" evidence="8">
    <location>
        <position position="103"/>
    </location>
    <ligand>
        <name>Fe cation</name>
        <dbReference type="ChEBI" id="CHEBI:24875"/>
    </ligand>
</feature>
<accession>A0A150P5Y1</accession>
<dbReference type="GO" id="GO:0003700">
    <property type="term" value="F:DNA-binding transcription factor activity"/>
    <property type="evidence" value="ECO:0007669"/>
    <property type="project" value="InterPro"/>
</dbReference>
<dbReference type="Proteomes" id="UP000075420">
    <property type="component" value="Unassembled WGS sequence"/>
</dbReference>
<dbReference type="GO" id="GO:0000976">
    <property type="term" value="F:transcription cis-regulatory region binding"/>
    <property type="evidence" value="ECO:0007669"/>
    <property type="project" value="TreeGrafter"/>
</dbReference>
<feature type="compositionally biased region" description="Basic residues" evidence="9">
    <location>
        <begin position="164"/>
        <end position="176"/>
    </location>
</feature>
<keyword evidence="4" id="KW-0805">Transcription regulation</keyword>
<organism evidence="10 11">
    <name type="scientific">Sorangium cellulosum</name>
    <name type="common">Polyangium cellulosum</name>
    <dbReference type="NCBI Taxonomy" id="56"/>
    <lineage>
        <taxon>Bacteria</taxon>
        <taxon>Pseudomonadati</taxon>
        <taxon>Myxococcota</taxon>
        <taxon>Polyangia</taxon>
        <taxon>Polyangiales</taxon>
        <taxon>Polyangiaceae</taxon>
        <taxon>Sorangium</taxon>
    </lineage>
</organism>
<reference evidence="10 11" key="1">
    <citation type="submission" date="2014-02" db="EMBL/GenBank/DDBJ databases">
        <title>The small core and large imbalanced accessory genome model reveals a collaborative survival strategy of Sorangium cellulosum strains in nature.</title>
        <authorList>
            <person name="Han K."/>
            <person name="Peng R."/>
            <person name="Blom J."/>
            <person name="Li Y.-Z."/>
        </authorList>
    </citation>
    <scope>NUCLEOTIDE SEQUENCE [LARGE SCALE GENOMIC DNA]</scope>
    <source>
        <strain evidence="10 11">So0157-25</strain>
    </source>
</reference>
<dbReference type="Gene3D" id="1.10.10.10">
    <property type="entry name" value="Winged helix-like DNA-binding domain superfamily/Winged helix DNA-binding domain"/>
    <property type="match status" value="1"/>
</dbReference>
<evidence type="ECO:0000256" key="1">
    <source>
        <dbReference type="ARBA" id="ARBA00007957"/>
    </source>
</evidence>
<dbReference type="SUPFAM" id="SSF46785">
    <property type="entry name" value="Winged helix' DNA-binding domain"/>
    <property type="match status" value="1"/>
</dbReference>
<feature type="binding site" evidence="7">
    <location>
        <position position="91"/>
    </location>
    <ligand>
        <name>Zn(2+)</name>
        <dbReference type="ChEBI" id="CHEBI:29105"/>
    </ligand>
</feature>
<dbReference type="Gene3D" id="3.30.1490.190">
    <property type="match status" value="1"/>
</dbReference>
<comment type="caution">
    <text evidence="10">The sequence shown here is derived from an EMBL/GenBank/DDBJ whole genome shotgun (WGS) entry which is preliminary data.</text>
</comment>
<evidence type="ECO:0000256" key="4">
    <source>
        <dbReference type="ARBA" id="ARBA00023015"/>
    </source>
</evidence>
<feature type="region of interest" description="Disordered" evidence="9">
    <location>
        <begin position="152"/>
        <end position="182"/>
    </location>
</feature>